<feature type="transmembrane region" description="Helical" evidence="1">
    <location>
        <begin position="60"/>
        <end position="76"/>
    </location>
</feature>
<dbReference type="Proteomes" id="UP000183947">
    <property type="component" value="Unassembled WGS sequence"/>
</dbReference>
<feature type="transmembrane region" description="Helical" evidence="1">
    <location>
        <begin position="88"/>
        <end position="107"/>
    </location>
</feature>
<keyword evidence="1" id="KW-0472">Membrane</keyword>
<evidence type="ECO:0000313" key="2">
    <source>
        <dbReference type="EMBL" id="SHK87778.1"/>
    </source>
</evidence>
<name>A0A1M6W2D5_9BACT</name>
<keyword evidence="3" id="KW-1185">Reference proteome</keyword>
<dbReference type="RefSeq" id="WP_073283227.1">
    <property type="nucleotide sequence ID" value="NZ_FRAS01000007.1"/>
</dbReference>
<dbReference type="STRING" id="1121959.SAMN02746009_01723"/>
<accession>A0A1M6W2D5</accession>
<keyword evidence="1" id="KW-1133">Transmembrane helix</keyword>
<dbReference type="AlphaFoldDB" id="A0A1M6W2D5"/>
<evidence type="ECO:0000256" key="1">
    <source>
        <dbReference type="SAM" id="Phobius"/>
    </source>
</evidence>
<dbReference type="OrthoDB" id="880473at2"/>
<dbReference type="EMBL" id="FRAS01000007">
    <property type="protein sequence ID" value="SHK87778.1"/>
    <property type="molecule type" value="Genomic_DNA"/>
</dbReference>
<evidence type="ECO:0000313" key="3">
    <source>
        <dbReference type="Proteomes" id="UP000183947"/>
    </source>
</evidence>
<keyword evidence="1" id="KW-0812">Transmembrane</keyword>
<organism evidence="2 3">
    <name type="scientific">Hymenobacter psychrotolerans DSM 18569</name>
    <dbReference type="NCBI Taxonomy" id="1121959"/>
    <lineage>
        <taxon>Bacteria</taxon>
        <taxon>Pseudomonadati</taxon>
        <taxon>Bacteroidota</taxon>
        <taxon>Cytophagia</taxon>
        <taxon>Cytophagales</taxon>
        <taxon>Hymenobacteraceae</taxon>
        <taxon>Hymenobacter</taxon>
    </lineage>
</organism>
<gene>
    <name evidence="2" type="ORF">SAMN02746009_01723</name>
</gene>
<proteinExistence type="predicted"/>
<protein>
    <submittedName>
        <fullName evidence="2">Uncharacterized protein</fullName>
    </submittedName>
</protein>
<sequence>MHLEQRRLWAGSTQLALRQHGFYICQRQASGRAVLEVELPYEEILPVRVERRRSVPRNKLLSLLGIVCWLLFTFTLDHHQDASFVVDFWLWFLGLGGGLGAYVWYGWQHQWREFVLLTSRSSVILADRAAEQDALEGFARALEHRTKNYLRHEYGQINPLAPIEMQLSRLDWLHSLDVLSATEARTRATRLTGRLSTDTLRSMGQDLEMPYVN</sequence>
<reference evidence="3" key="1">
    <citation type="submission" date="2016-11" db="EMBL/GenBank/DDBJ databases">
        <authorList>
            <person name="Varghese N."/>
            <person name="Submissions S."/>
        </authorList>
    </citation>
    <scope>NUCLEOTIDE SEQUENCE [LARGE SCALE GENOMIC DNA]</scope>
    <source>
        <strain evidence="3">DSM 18569</strain>
    </source>
</reference>